<evidence type="ECO:0000256" key="6">
    <source>
        <dbReference type="ARBA" id="ARBA00034078"/>
    </source>
</evidence>
<comment type="similarity">
    <text evidence="1">Belongs to the complex I 24 kDa subunit family.</text>
</comment>
<sequence length="206" mass="22461">MARLTPENEQLAREIIGRYPRPKSALIPLLHLAQEQDGYVAEDAMEHLAELVDVTPAEVLGTCSFYEMFKREPVGRYVVNVCTNIACQIMGGEELLAHAEDTLGVKAGGTTPDGMFTLEDVECIAACTEAPCLQVNYRYEHRISHEGFDALVDDLRAGRRDDVPPHGTLARVRQRIPAATAAGPAVPGECDEPVWVASRPAPPKEG</sequence>
<dbReference type="Gene3D" id="1.10.10.1590">
    <property type="entry name" value="NADH-quinone oxidoreductase subunit E"/>
    <property type="match status" value="1"/>
</dbReference>
<keyword evidence="3 7" id="KW-0479">Metal-binding</keyword>
<dbReference type="Pfam" id="PF01257">
    <property type="entry name" value="2Fe-2S_thioredx"/>
    <property type="match status" value="1"/>
</dbReference>
<evidence type="ECO:0000256" key="1">
    <source>
        <dbReference type="ARBA" id="ARBA00010643"/>
    </source>
</evidence>
<reference evidence="9" key="1">
    <citation type="submission" date="2023-01" db="EMBL/GenBank/DDBJ databases">
        <title>The diversity of Class Acidimicrobiia in South China Sea sediment environments and the proposal of Iamia marina sp. nov., a novel species of the genus Iamia.</title>
        <authorList>
            <person name="He Y."/>
            <person name="Tian X."/>
        </authorList>
    </citation>
    <scope>NUCLEOTIDE SEQUENCE</scope>
    <source>
        <strain evidence="9">DSM 19957</strain>
    </source>
</reference>
<dbReference type="InterPro" id="IPR041921">
    <property type="entry name" value="NuoE_N"/>
</dbReference>
<evidence type="ECO:0000256" key="5">
    <source>
        <dbReference type="ARBA" id="ARBA00023014"/>
    </source>
</evidence>
<dbReference type="PANTHER" id="PTHR10371">
    <property type="entry name" value="NADH DEHYDROGENASE UBIQUINONE FLAVOPROTEIN 2, MITOCHONDRIAL"/>
    <property type="match status" value="1"/>
</dbReference>
<accession>A0AAE9Y502</accession>
<feature type="binding site" evidence="7">
    <location>
        <position position="82"/>
    </location>
    <ligand>
        <name>[2Fe-2S] cluster</name>
        <dbReference type="ChEBI" id="CHEBI:190135"/>
    </ligand>
</feature>
<dbReference type="GO" id="GO:0003954">
    <property type="term" value="F:NADH dehydrogenase activity"/>
    <property type="evidence" value="ECO:0007669"/>
    <property type="project" value="TreeGrafter"/>
</dbReference>
<dbReference type="PIRSF" id="PIRSF000216">
    <property type="entry name" value="NADH_DH_24kDa"/>
    <property type="match status" value="1"/>
</dbReference>
<dbReference type="GO" id="GO:0046872">
    <property type="term" value="F:metal ion binding"/>
    <property type="evidence" value="ECO:0007669"/>
    <property type="project" value="UniProtKB-KW"/>
</dbReference>
<dbReference type="NCBIfam" id="TIGR01958">
    <property type="entry name" value="nuoE_fam"/>
    <property type="match status" value="1"/>
</dbReference>
<comment type="cofactor">
    <cofactor evidence="6">
        <name>[2Fe-2S] cluster</name>
        <dbReference type="ChEBI" id="CHEBI:190135"/>
    </cofactor>
</comment>
<evidence type="ECO:0000256" key="8">
    <source>
        <dbReference type="SAM" id="MobiDB-lite"/>
    </source>
</evidence>
<dbReference type="InterPro" id="IPR036249">
    <property type="entry name" value="Thioredoxin-like_sf"/>
</dbReference>
<evidence type="ECO:0000313" key="10">
    <source>
        <dbReference type="Proteomes" id="UP001216390"/>
    </source>
</evidence>
<dbReference type="GO" id="GO:0051537">
    <property type="term" value="F:2 iron, 2 sulfur cluster binding"/>
    <property type="evidence" value="ECO:0007669"/>
    <property type="project" value="UniProtKB-KW"/>
</dbReference>
<keyword evidence="4 7" id="KW-0408">Iron</keyword>
<dbReference type="InterPro" id="IPR042128">
    <property type="entry name" value="NuoE_dom"/>
</dbReference>
<protein>
    <submittedName>
        <fullName evidence="9">NAD(P)H-dependent oxidoreductase subunit E</fullName>
    </submittedName>
</protein>
<dbReference type="RefSeq" id="WP_272736247.1">
    <property type="nucleotide sequence ID" value="NZ_CP116942.1"/>
</dbReference>
<evidence type="ECO:0000256" key="7">
    <source>
        <dbReference type="PIRSR" id="PIRSR000216-1"/>
    </source>
</evidence>
<proteinExistence type="inferred from homology"/>
<keyword evidence="2 7" id="KW-0001">2Fe-2S</keyword>
<dbReference type="CDD" id="cd03064">
    <property type="entry name" value="TRX_Fd_NuoE"/>
    <property type="match status" value="1"/>
</dbReference>
<evidence type="ECO:0000313" key="9">
    <source>
        <dbReference type="EMBL" id="WCO66725.1"/>
    </source>
</evidence>
<dbReference type="SUPFAM" id="SSF52833">
    <property type="entry name" value="Thioredoxin-like"/>
    <property type="match status" value="1"/>
</dbReference>
<dbReference type="Gene3D" id="3.40.30.10">
    <property type="entry name" value="Glutaredoxin"/>
    <property type="match status" value="1"/>
</dbReference>
<dbReference type="PANTHER" id="PTHR10371:SF3">
    <property type="entry name" value="NADH DEHYDROGENASE [UBIQUINONE] FLAVOPROTEIN 2, MITOCHONDRIAL"/>
    <property type="match status" value="1"/>
</dbReference>
<organism evidence="9 10">
    <name type="scientific">Iamia majanohamensis</name>
    <dbReference type="NCBI Taxonomy" id="467976"/>
    <lineage>
        <taxon>Bacteria</taxon>
        <taxon>Bacillati</taxon>
        <taxon>Actinomycetota</taxon>
        <taxon>Acidimicrobiia</taxon>
        <taxon>Acidimicrobiales</taxon>
        <taxon>Iamiaceae</taxon>
        <taxon>Iamia</taxon>
    </lineage>
</organism>
<feature type="region of interest" description="Disordered" evidence="8">
    <location>
        <begin position="180"/>
        <end position="206"/>
    </location>
</feature>
<dbReference type="EMBL" id="CP116942">
    <property type="protein sequence ID" value="WCO66725.1"/>
    <property type="molecule type" value="Genomic_DNA"/>
</dbReference>
<feature type="binding site" evidence="7">
    <location>
        <position position="127"/>
    </location>
    <ligand>
        <name>[2Fe-2S] cluster</name>
        <dbReference type="ChEBI" id="CHEBI:190135"/>
    </ligand>
</feature>
<evidence type="ECO:0000256" key="4">
    <source>
        <dbReference type="ARBA" id="ARBA00023004"/>
    </source>
</evidence>
<gene>
    <name evidence="9" type="ORF">PO878_19730</name>
</gene>
<feature type="binding site" evidence="7">
    <location>
        <position position="123"/>
    </location>
    <ligand>
        <name>[2Fe-2S] cluster</name>
        <dbReference type="ChEBI" id="CHEBI:190135"/>
    </ligand>
</feature>
<dbReference type="InterPro" id="IPR002023">
    <property type="entry name" value="NuoE-like"/>
</dbReference>
<dbReference type="AlphaFoldDB" id="A0AAE9Y502"/>
<dbReference type="KEGG" id="ima:PO878_19730"/>
<keyword evidence="5 7" id="KW-0411">Iron-sulfur</keyword>
<evidence type="ECO:0000256" key="2">
    <source>
        <dbReference type="ARBA" id="ARBA00022714"/>
    </source>
</evidence>
<feature type="binding site" evidence="7">
    <location>
        <position position="87"/>
    </location>
    <ligand>
        <name>[2Fe-2S] cluster</name>
        <dbReference type="ChEBI" id="CHEBI:190135"/>
    </ligand>
</feature>
<evidence type="ECO:0000256" key="3">
    <source>
        <dbReference type="ARBA" id="ARBA00022723"/>
    </source>
</evidence>
<comment type="cofactor">
    <cofactor evidence="7">
        <name>[2Fe-2S] cluster</name>
        <dbReference type="ChEBI" id="CHEBI:190135"/>
    </cofactor>
    <text evidence="7">Binds 1 [2Fe-2S] cluster.</text>
</comment>
<keyword evidence="10" id="KW-1185">Reference proteome</keyword>
<dbReference type="Proteomes" id="UP001216390">
    <property type="component" value="Chromosome"/>
</dbReference>
<name>A0AAE9Y502_9ACTN</name>
<dbReference type="FunFam" id="1.10.10.1590:FF:000001">
    <property type="entry name" value="NADH-quinone oxidoreductase subunit E"/>
    <property type="match status" value="1"/>
</dbReference>